<evidence type="ECO:0000256" key="2">
    <source>
        <dbReference type="SAM" id="SignalP"/>
    </source>
</evidence>
<dbReference type="GeneID" id="139355000"/>
<reference evidence="4" key="1">
    <citation type="submission" date="2025-08" db="UniProtKB">
        <authorList>
            <consortium name="RefSeq"/>
        </authorList>
    </citation>
    <scope>IDENTIFICATION</scope>
</reference>
<evidence type="ECO:0000313" key="4">
    <source>
        <dbReference type="RefSeq" id="XP_070855370.1"/>
    </source>
</evidence>
<dbReference type="RefSeq" id="XP_070855370.1">
    <property type="nucleotide sequence ID" value="XM_070999269.1"/>
</dbReference>
<name>A0ABM4TZF2_DROSZ</name>
<evidence type="ECO:0000313" key="3">
    <source>
        <dbReference type="Proteomes" id="UP001652628"/>
    </source>
</evidence>
<dbReference type="Proteomes" id="UP001652628">
    <property type="component" value="Unplaced"/>
</dbReference>
<proteinExistence type="predicted"/>
<feature type="chain" id="PRO_5047321901" evidence="2">
    <location>
        <begin position="17"/>
        <end position="382"/>
    </location>
</feature>
<keyword evidence="3" id="KW-1185">Reference proteome</keyword>
<accession>A0ABM4TZF2</accession>
<protein>
    <submittedName>
        <fullName evidence="4">Uncharacterized protein</fullName>
    </submittedName>
</protein>
<keyword evidence="2" id="KW-0732">Signal</keyword>
<feature type="compositionally biased region" description="Basic residues" evidence="1">
    <location>
        <begin position="231"/>
        <end position="244"/>
    </location>
</feature>
<feature type="signal peptide" evidence="2">
    <location>
        <begin position="1"/>
        <end position="16"/>
    </location>
</feature>
<sequence>MYFLIFFFFLRNYFAGFQPGRVPPAFGLPSRPFSAQSGHFGDITPSLPHRKQNLLHSVASQSWNPCSAAPQFQQPGLNGFRTRPRSSTTSRCRCSSTSSFVGLADPYLVLLEISSTPSTTETPLHFDALFPKFVYRVRRVAASHGCSHPRSLPAVAHVEEARASFRVPSGGHGTDPSEPCAAGPKCPLWTGVHVPSTTTSLCPIRERGSCAELHSTDIDAAPAGTPDGTRSRPRNGHRPRRRMRGSSSLLGCSGFRCRLPRWRITAARPENPPSFGPRCAMAVRGDRSCLPDDTPVPGSGCCRSLASHLPAVEVAAWAAIPTAFGSILLYPAAAESPLGHLRRLLDTTGWAPSTLGDSRPPEAAAVCSRLASGRRSTTSSCR</sequence>
<organism evidence="3 4">
    <name type="scientific">Drosophila suzukii</name>
    <name type="common">Spotted-wing drosophila fruit fly</name>
    <dbReference type="NCBI Taxonomy" id="28584"/>
    <lineage>
        <taxon>Eukaryota</taxon>
        <taxon>Metazoa</taxon>
        <taxon>Ecdysozoa</taxon>
        <taxon>Arthropoda</taxon>
        <taxon>Hexapoda</taxon>
        <taxon>Insecta</taxon>
        <taxon>Pterygota</taxon>
        <taxon>Neoptera</taxon>
        <taxon>Endopterygota</taxon>
        <taxon>Diptera</taxon>
        <taxon>Brachycera</taxon>
        <taxon>Muscomorpha</taxon>
        <taxon>Ephydroidea</taxon>
        <taxon>Drosophilidae</taxon>
        <taxon>Drosophila</taxon>
        <taxon>Sophophora</taxon>
    </lineage>
</organism>
<evidence type="ECO:0000256" key="1">
    <source>
        <dbReference type="SAM" id="MobiDB-lite"/>
    </source>
</evidence>
<gene>
    <name evidence="4" type="primary">LOC139355000</name>
</gene>
<feature type="region of interest" description="Disordered" evidence="1">
    <location>
        <begin position="216"/>
        <end position="245"/>
    </location>
</feature>